<dbReference type="EnsemblMetazoa" id="GMOY002669-RA">
    <property type="protein sequence ID" value="GMOY002669-PA"/>
    <property type="gene ID" value="GMOY002669"/>
</dbReference>
<dbReference type="Gene3D" id="3.30.420.10">
    <property type="entry name" value="Ribonuclease H-like superfamily/Ribonuclease H"/>
    <property type="match status" value="1"/>
</dbReference>
<dbReference type="PANTHER" id="PTHR37984">
    <property type="entry name" value="PROTEIN CBG26694"/>
    <property type="match status" value="1"/>
</dbReference>
<organism evidence="2 3">
    <name type="scientific">Glossina morsitans morsitans</name>
    <name type="common">Savannah tsetse fly</name>
    <dbReference type="NCBI Taxonomy" id="37546"/>
    <lineage>
        <taxon>Eukaryota</taxon>
        <taxon>Metazoa</taxon>
        <taxon>Ecdysozoa</taxon>
        <taxon>Arthropoda</taxon>
        <taxon>Hexapoda</taxon>
        <taxon>Insecta</taxon>
        <taxon>Pterygota</taxon>
        <taxon>Neoptera</taxon>
        <taxon>Endopterygota</taxon>
        <taxon>Diptera</taxon>
        <taxon>Brachycera</taxon>
        <taxon>Muscomorpha</taxon>
        <taxon>Hippoboscoidea</taxon>
        <taxon>Glossinidae</taxon>
        <taxon>Glossina</taxon>
    </lineage>
</organism>
<feature type="domain" description="Integrase catalytic" evidence="1">
    <location>
        <begin position="1"/>
        <end position="121"/>
    </location>
</feature>
<proteinExistence type="predicted"/>
<protein>
    <recommendedName>
        <fullName evidence="1">Integrase catalytic domain-containing protein</fullName>
    </recommendedName>
</protein>
<evidence type="ECO:0000313" key="2">
    <source>
        <dbReference type="EnsemblMetazoa" id="GMOY002669-PA"/>
    </source>
</evidence>
<dbReference type="PROSITE" id="PS50994">
    <property type="entry name" value="INTEGRASE"/>
    <property type="match status" value="1"/>
</dbReference>
<dbReference type="STRING" id="37546.A0A1A9YUL5"/>
<dbReference type="AlphaFoldDB" id="A0A1A9YUL5"/>
<evidence type="ECO:0000313" key="3">
    <source>
        <dbReference type="Proteomes" id="UP000092444"/>
    </source>
</evidence>
<dbReference type="GO" id="GO:0003676">
    <property type="term" value="F:nucleic acid binding"/>
    <property type="evidence" value="ECO:0007669"/>
    <property type="project" value="InterPro"/>
</dbReference>
<dbReference type="EMBL" id="CCAG010007167">
    <property type="status" value="NOT_ANNOTATED_CDS"/>
    <property type="molecule type" value="Genomic_DNA"/>
</dbReference>
<dbReference type="PANTHER" id="PTHR37984:SF5">
    <property type="entry name" value="PROTEIN NYNRIN-LIKE"/>
    <property type="match status" value="1"/>
</dbReference>
<dbReference type="InterPro" id="IPR054465">
    <property type="entry name" value="Integrase_p58-like_C"/>
</dbReference>
<keyword evidence="3" id="KW-1185">Reference proteome</keyword>
<reference evidence="2" key="1">
    <citation type="submission" date="2020-05" db="UniProtKB">
        <authorList>
            <consortium name="EnsemblMetazoa"/>
        </authorList>
    </citation>
    <scope>IDENTIFICATION</scope>
    <source>
        <strain evidence="2">Yale</strain>
    </source>
</reference>
<dbReference type="PhylomeDB" id="A0A1A9YUL5"/>
<dbReference type="InterPro" id="IPR036397">
    <property type="entry name" value="RNaseH_sf"/>
</dbReference>
<dbReference type="Pfam" id="PF22938">
    <property type="entry name" value="Integrase_p58_C"/>
    <property type="match status" value="1"/>
</dbReference>
<name>A0A1A9YUL5_GLOMM</name>
<dbReference type="GO" id="GO:0015074">
    <property type="term" value="P:DNA integration"/>
    <property type="evidence" value="ECO:0007669"/>
    <property type="project" value="InterPro"/>
</dbReference>
<dbReference type="InterPro" id="IPR050951">
    <property type="entry name" value="Retrovirus_Pol_polyprotein"/>
</dbReference>
<accession>A0A1A9YUL5</accession>
<dbReference type="Proteomes" id="UP000092444">
    <property type="component" value="Unassembled WGS sequence"/>
</dbReference>
<dbReference type="VEuPathDB" id="VectorBase:GMOY002669"/>
<dbReference type="SUPFAM" id="SSF53098">
    <property type="entry name" value="Ribonuclease H-like"/>
    <property type="match status" value="1"/>
</dbReference>
<sequence>QWSEVYPIANQEAKPIAQILVDDWVTRFGTPIDLHSDQGRNLESLIFQKVCQMFDINKIKPPQSDELVERFNGKHQENLGKVIDDNQQHWDNRVPIFLMAYRSAMHSITALAPAKILFGSNPRLHADLKFWTLLILGVILDNTQRQVQNRTQIVSDRIRARHGLRANTQGFKEGDLVLLYNSSRKGSQSPKLRCNWKGPYKITTRINDVSYRIQKQPGGRARLKVVHLD</sequence>
<evidence type="ECO:0000259" key="1">
    <source>
        <dbReference type="PROSITE" id="PS50994"/>
    </source>
</evidence>
<dbReference type="InterPro" id="IPR012337">
    <property type="entry name" value="RNaseH-like_sf"/>
</dbReference>
<dbReference type="InterPro" id="IPR001584">
    <property type="entry name" value="Integrase_cat-core"/>
</dbReference>